<feature type="compositionally biased region" description="Basic and acidic residues" evidence="2">
    <location>
        <begin position="1533"/>
        <end position="1546"/>
    </location>
</feature>
<keyword evidence="3" id="KW-0472">Membrane</keyword>
<feature type="compositionally biased region" description="Basic and acidic residues" evidence="2">
    <location>
        <begin position="1509"/>
        <end position="1525"/>
    </location>
</feature>
<evidence type="ECO:0000256" key="1">
    <source>
        <dbReference type="SAM" id="Coils"/>
    </source>
</evidence>
<keyword evidence="5" id="KW-1185">Reference proteome</keyword>
<sequence length="1923" mass="229910">MQNKCGNEDDSYCYMNRYDLNDLIENIEENDKSLESNENNSICEYEIPFLLQDLESNKEDSEKNSLGSYLDDGASTIITRYEEENNIKKKKENKREKINIIIIQNKGVINNFEEILSMANVNDENIEKKLNDRFYQICCKSIADINTHNLSKAKDIKNKKGSLNIEHIDYGDIFLTIYDSLRNKKKDNNILHNSCENLRKCENSFKKTKMKNQYINEFKRGNYLKFHRKKENFYRNNLNNILIDKNSNNLCKRKISYYLQNNAKKNIISKYNSHVIGYDELMLKDRTFLKNFYIRKNRKKDKNMYYYEDYYRETKFPNSTNMEEMEKDHIYDPIYRNTYAQRGRNRNNYFEKENNCYYSKNGYTSFLEPLKKNVHKDTKGLENVMSYKEAKKEENETIEEKNENLSLIYRNKDDNNESIQKKFINDEKHDNNIDYTCDNEEIKDDTITFNQLDSSYNKKNEDIEKVYTENDLHFEKKRKKNEQYDYDKDKNNNIPREDTLCDKCHEKVDNIFNKSEKMDNYNGDYCNENKVCVKENEENSFSKDKDENNHEEKKLEINNFSDKLSVSKIGNYNESINSLSSLKKISEKDESYLASKEDKDDFHLLIKKYEKTKIMIDEYENISPNLNDVQKEEFVNVSDEFLNDVTKKKENDDEKKDEENEIKIFRRNSSEKYKNEFNEEKVGKELVDFRTPNDETHEKEDDEKKKEQNEIGELKGKSEAMENKIEYKKKVRKTYEIGYEKLLENDMYDLYNLKMHDLHNLKTYDFGFSKNLLKKDIFIYSESLSNDECFNKLEVNEKKIYSKEEYKTLEENDEEKNVLNFDENNKYVELVNNTKEEYLENDEIKAFLEKLKVDITSQINLNNDIYSDKSKLENEQEFDINNENNQNAFDLLDSVHINEYCCNDNEEVMNNNEYNLNNREDDLNENYMNGINNNYTSDVNQSKCSYVGSKLKLSDLNESKENKNGNSFLDNSKKYSEIKKDTECQTDFALDFSRSVNRTPRKKSVEVKLIEKKIKKKKEKEKGNENENEQIRRYPKRNRIKTLRYWIGEREITERNPYTGEIDVIGFSECKNLEDLSPHIIGPVEYKNVYLKDIIDSKEKEYNNENSNYDEKGLEENNRKSDNKKEENIINNDKYNPTFNKDDNSDQNRIKNEASTSNSRKKRRRRKFINIVNYIKKKKKKKLMRSMDKMEGKKSFFKNNEEDNNLDNENINMQKGNYNTDNHNLPKEDSNVIENNNIFYECNIKDKESNKIFNYDNKKENNNLIEDSMSNNILANDYNLFFDDINIYDYNKEKKEDGNEFIGTINNNTSYEDKNEVNEIKETIKINENENIKDMDEIEETIKINENENIKDMNEIEETIKINENENIKDMNEIKESNEVKKMNGYNSNNIHIKYNRKENMIKNDSERKNIISAKNKKIKKKLKDAKKKKKERKIDKMYNQLSMLNLNFFPSKRRKSKSLILEDEEKKKKDLKNDVKKKKFDEKKNKIKKNEKQNQKQKQKKIRKQKKKTENSEHNKLKKKKDDNNNNNDNYKNGENKILGVDKKSKIINNSSKKWNNNNSKSKDELEKGSGKKNSINTFIRNNINTYTNDLCYSAKNIHENVKNENVENENDENENDENENENENDENKNDLIQIDVNEYQTDKNEIIKNLSRHNLYLKILEKMNKSSSIKSYKNIISKKDNSKICKNNRQKKNYSNEKGSSYVEYDSLNKISINGNIEKKDVKSEDNNILTNMTYCNNNVIRNAFLKTLKHNYKNEIIKKKKKNKKNTLNIKKNENIILRKNNTLKEKYFTYLKKIKFSIVYSFNNNMKGNNSYIILKLFLFYDMLIFNLKYILILFFHSNFKLNISIYCIKIEPNEQFRNDSYKSNLIGYIDKGEKIKILLESEKCYEKGDFFFIPKFSNFIVINESRYYCILYVCPINK</sequence>
<feature type="compositionally biased region" description="Basic residues" evidence="2">
    <location>
        <begin position="1496"/>
        <end position="1508"/>
    </location>
</feature>
<accession>A0A1J1H2U9</accession>
<feature type="compositionally biased region" description="Basic and acidic residues" evidence="2">
    <location>
        <begin position="1562"/>
        <end position="1571"/>
    </location>
</feature>
<dbReference type="KEGG" id="prel:PRELSG_0605400"/>
<dbReference type="EMBL" id="LN835301">
    <property type="protein sequence ID" value="CRG99079.1"/>
    <property type="molecule type" value="Genomic_DNA"/>
</dbReference>
<dbReference type="OMA" id="RHHHVDQ"/>
<dbReference type="Proteomes" id="UP000220158">
    <property type="component" value="Chromosome 6"/>
</dbReference>
<feature type="compositionally biased region" description="Acidic residues" evidence="2">
    <location>
        <begin position="1608"/>
        <end position="1626"/>
    </location>
</feature>
<feature type="region of interest" description="Disordered" evidence="2">
    <location>
        <begin position="1470"/>
        <end position="1576"/>
    </location>
</feature>
<feature type="compositionally biased region" description="Basic and acidic residues" evidence="2">
    <location>
        <begin position="1140"/>
        <end position="1152"/>
    </location>
</feature>
<feature type="region of interest" description="Disordered" evidence="2">
    <location>
        <begin position="1102"/>
        <end position="1167"/>
    </location>
</feature>
<gene>
    <name evidence="4" type="primary">SEA1</name>
    <name evidence="4" type="ORF">PRELSG_0605400</name>
</gene>
<evidence type="ECO:0000313" key="4">
    <source>
        <dbReference type="EMBL" id="CRG99079.1"/>
    </source>
</evidence>
<keyword evidence="3" id="KW-0812">Transmembrane</keyword>
<evidence type="ECO:0000313" key="5">
    <source>
        <dbReference type="Proteomes" id="UP000220158"/>
    </source>
</evidence>
<dbReference type="OrthoDB" id="387428at2759"/>
<evidence type="ECO:0000256" key="3">
    <source>
        <dbReference type="SAM" id="Phobius"/>
    </source>
</evidence>
<evidence type="ECO:0000256" key="2">
    <source>
        <dbReference type="SAM" id="MobiDB-lite"/>
    </source>
</evidence>
<reference evidence="4 5" key="1">
    <citation type="submission" date="2015-04" db="EMBL/GenBank/DDBJ databases">
        <authorList>
            <consortium name="Pathogen Informatics"/>
        </authorList>
    </citation>
    <scope>NUCLEOTIDE SEQUENCE [LARGE SCALE GENOMIC DNA]</scope>
    <source>
        <strain evidence="4 5">SGS1</strain>
    </source>
</reference>
<keyword evidence="1" id="KW-0175">Coiled coil</keyword>
<feature type="compositionally biased region" description="Basic and acidic residues" evidence="2">
    <location>
        <begin position="1470"/>
        <end position="1495"/>
    </location>
</feature>
<feature type="compositionally biased region" description="Low complexity" evidence="2">
    <location>
        <begin position="1548"/>
        <end position="1561"/>
    </location>
</feature>
<dbReference type="RefSeq" id="XP_028532087.1">
    <property type="nucleotide sequence ID" value="XM_028675505.1"/>
</dbReference>
<feature type="coiled-coil region" evidence="1">
    <location>
        <begin position="381"/>
        <end position="408"/>
    </location>
</feature>
<organism evidence="4 5">
    <name type="scientific">Plasmodium relictum</name>
    <dbReference type="NCBI Taxonomy" id="85471"/>
    <lineage>
        <taxon>Eukaryota</taxon>
        <taxon>Sar</taxon>
        <taxon>Alveolata</taxon>
        <taxon>Apicomplexa</taxon>
        <taxon>Aconoidasida</taxon>
        <taxon>Haemosporida</taxon>
        <taxon>Plasmodiidae</taxon>
        <taxon>Plasmodium</taxon>
        <taxon>Plasmodium (Haemamoeba)</taxon>
    </lineage>
</organism>
<keyword evidence="3" id="KW-1133">Transmembrane helix</keyword>
<dbReference type="GeneID" id="39735180"/>
<protein>
    <submittedName>
        <fullName evidence="4">Schizont egress antigen-1, putative</fullName>
    </submittedName>
</protein>
<feature type="transmembrane region" description="Helical" evidence="3">
    <location>
        <begin position="1817"/>
        <end position="1840"/>
    </location>
</feature>
<feature type="region of interest" description="Disordered" evidence="2">
    <location>
        <begin position="684"/>
        <end position="717"/>
    </location>
</feature>
<name>A0A1J1H2U9_PLARL</name>
<feature type="region of interest" description="Disordered" evidence="2">
    <location>
        <begin position="1603"/>
        <end position="1631"/>
    </location>
</feature>
<feature type="compositionally biased region" description="Basic and acidic residues" evidence="2">
    <location>
        <begin position="1102"/>
        <end position="1128"/>
    </location>
</feature>
<dbReference type="VEuPathDB" id="PlasmoDB:PRELSG_0605400"/>
<proteinExistence type="predicted"/>